<gene>
    <name evidence="3" type="ORF">V5799_014597</name>
</gene>
<keyword evidence="4" id="KW-1185">Reference proteome</keyword>
<feature type="coiled-coil region" evidence="1">
    <location>
        <begin position="84"/>
        <end position="132"/>
    </location>
</feature>
<evidence type="ECO:0000256" key="1">
    <source>
        <dbReference type="SAM" id="Coils"/>
    </source>
</evidence>
<reference evidence="3 4" key="1">
    <citation type="journal article" date="2023" name="Arcadia Sci">
        <title>De novo assembly of a long-read Amblyomma americanum tick genome.</title>
        <authorList>
            <person name="Chou S."/>
            <person name="Poskanzer K.E."/>
            <person name="Rollins M."/>
            <person name="Thuy-Boun P.S."/>
        </authorList>
    </citation>
    <scope>NUCLEOTIDE SEQUENCE [LARGE SCALE GENOMIC DNA]</scope>
    <source>
        <strain evidence="3">F_SG_1</strain>
        <tissue evidence="3">Salivary glands</tissue>
    </source>
</reference>
<proteinExistence type="predicted"/>
<organism evidence="3 4">
    <name type="scientific">Amblyomma americanum</name>
    <name type="common">Lone star tick</name>
    <dbReference type="NCBI Taxonomy" id="6943"/>
    <lineage>
        <taxon>Eukaryota</taxon>
        <taxon>Metazoa</taxon>
        <taxon>Ecdysozoa</taxon>
        <taxon>Arthropoda</taxon>
        <taxon>Chelicerata</taxon>
        <taxon>Arachnida</taxon>
        <taxon>Acari</taxon>
        <taxon>Parasitiformes</taxon>
        <taxon>Ixodida</taxon>
        <taxon>Ixodoidea</taxon>
        <taxon>Ixodidae</taxon>
        <taxon>Amblyomminae</taxon>
        <taxon>Amblyomma</taxon>
    </lineage>
</organism>
<dbReference type="AlphaFoldDB" id="A0AAQ4E2J8"/>
<dbReference type="Pfam" id="PF21787">
    <property type="entry name" value="TNP-like_RNaseH_N"/>
    <property type="match status" value="1"/>
</dbReference>
<keyword evidence="1" id="KW-0175">Coiled coil</keyword>
<evidence type="ECO:0000313" key="4">
    <source>
        <dbReference type="Proteomes" id="UP001321473"/>
    </source>
</evidence>
<name>A0AAQ4E2J8_AMBAM</name>
<dbReference type="EMBL" id="JARKHS020023267">
    <property type="protein sequence ID" value="KAK8768938.1"/>
    <property type="molecule type" value="Genomic_DNA"/>
</dbReference>
<sequence>MDDGCSNGTPCLLSSILGVPRPRHRKPPCQRTLPTTLVVDASESSSIAQGDCDSSDSDIAEQCKTVTESADVFSLQPSELIKKLQDLQKKNTALNEQLLRSKKKLKKEAKRTKRLQENMSALTSNMKFLNEDQKSALHKRNRKGCVWSAETVKKALQLKFACGSTGYDVLLEQGNPLPSRRTLCRRLQHLSFQPGVLKEIFDIMETKVAAMTDIEKDCVLFLDEMEIRRGLELDRGSDAFLGTTTLPESDQPANHALVFMVGGMNTRWKQVIAYHFTGAYVSGDTLKDFVFHLIRLCTQISLRVLCVTCDMGSSNRAMWRTLNLSCSRNSVTTCSVPHPCDEQKELHFMPDPAHVLKNLRGHLVRKDTMRLSDDIVSKYGLPSAHVSIQHVERVIELQRDDQLQVASNLSDVHISNGHFTKMKVGIAVQFFREVPPVIRFWIEKKMLPPEAETTAWFFELIFQWYTLMTARHPVVALSHLDDAKYKQAISTLSLASDVIRGLNIGVKGVWKPCQSGVLMSTEVVMKLHAVLINERGYTFVLTGRLAQDCLENLFSVVRMMSPVPSAYDLKNALRIVSVSQFLKVPKASGYTIDDSTYLVDLLSPEIKQFQSIIQSEESDERRDFVLDLEEVSSLEEDVLAHLAGFLLKPIVRTVEHCSVCMRMLVAEEPGPEHHLTQLKEYVKGGRNLIYASRQVLDFVFKCESAFKSFAEAQDLSHLRTPLKALKEIIANNVTLPENPCCQHKDVIEKLLQRFVSTRLQIYLRWLNTPEKPAECYASKTVAGTSLQ</sequence>
<dbReference type="Proteomes" id="UP001321473">
    <property type="component" value="Unassembled WGS sequence"/>
</dbReference>
<dbReference type="InterPro" id="IPR048365">
    <property type="entry name" value="TNP-like_RNaseH_N"/>
</dbReference>
<feature type="domain" description="Transposable element P transposase-like RNase H" evidence="2">
    <location>
        <begin position="192"/>
        <end position="322"/>
    </location>
</feature>
<evidence type="ECO:0000259" key="2">
    <source>
        <dbReference type="Pfam" id="PF21787"/>
    </source>
</evidence>
<accession>A0AAQ4E2J8</accession>
<evidence type="ECO:0000313" key="3">
    <source>
        <dbReference type="EMBL" id="KAK8768938.1"/>
    </source>
</evidence>
<protein>
    <recommendedName>
        <fullName evidence="2">Transposable element P transposase-like RNase H domain-containing protein</fullName>
    </recommendedName>
</protein>
<comment type="caution">
    <text evidence="3">The sequence shown here is derived from an EMBL/GenBank/DDBJ whole genome shotgun (WGS) entry which is preliminary data.</text>
</comment>